<dbReference type="InterPro" id="IPR036961">
    <property type="entry name" value="Kinesin_motor_dom_sf"/>
</dbReference>
<reference evidence="11 13" key="1">
    <citation type="journal article" date="2010" name="BMC Genomics">
        <title>Combination of measures distinguishes pre-miRNAs from other stem-loops in the genome of the newly sequenced Anopheles darlingi.</title>
        <authorList>
            <person name="Mendes N.D."/>
            <person name="Freitas A.T."/>
            <person name="Vasconcelos A.T."/>
            <person name="Sagot M.F."/>
        </authorList>
    </citation>
    <scope>NUCLEOTIDE SEQUENCE</scope>
</reference>
<gene>
    <name evidence="11" type="ORF">AND_005972</name>
</gene>
<comment type="similarity">
    <text evidence="7">Belongs to the TRAFAC class myosin-kinesin ATPase superfamily. Kinesin family.</text>
</comment>
<keyword evidence="6" id="KW-0206">Cytoskeleton</keyword>
<feature type="coiled-coil region" evidence="8">
    <location>
        <begin position="1024"/>
        <end position="1459"/>
    </location>
</feature>
<dbReference type="SMART" id="SM00129">
    <property type="entry name" value="KISc"/>
    <property type="match status" value="1"/>
</dbReference>
<dbReference type="EnsemblMetazoa" id="ADAC005972-RA">
    <property type="protein sequence ID" value="ADAC005972-PA"/>
    <property type="gene ID" value="ADAC005972"/>
</dbReference>
<feature type="compositionally biased region" description="Basic and acidic residues" evidence="9">
    <location>
        <begin position="1621"/>
        <end position="1646"/>
    </location>
</feature>
<keyword evidence="4 8" id="KW-0175">Coiled coil</keyword>
<feature type="compositionally biased region" description="Low complexity" evidence="9">
    <location>
        <begin position="688"/>
        <end position="700"/>
    </location>
</feature>
<accession>W5JHE5</accession>
<dbReference type="GO" id="GO:0003777">
    <property type="term" value="F:microtubule motor activity"/>
    <property type="evidence" value="ECO:0007669"/>
    <property type="project" value="InterPro"/>
</dbReference>
<comment type="subcellular location">
    <subcellularLocation>
        <location evidence="1">Cytoplasm</location>
        <location evidence="1">Cytoskeleton</location>
    </subcellularLocation>
</comment>
<evidence type="ECO:0000313" key="12">
    <source>
        <dbReference type="EnsemblMetazoa" id="ADAC005972-PA"/>
    </source>
</evidence>
<dbReference type="VEuPathDB" id="VectorBase:ADAR2_011773"/>
<proteinExistence type="inferred from homology"/>
<feature type="region of interest" description="Disordered" evidence="9">
    <location>
        <begin position="1615"/>
        <end position="1646"/>
    </location>
</feature>
<feature type="coiled-coil region" evidence="8">
    <location>
        <begin position="338"/>
        <end position="372"/>
    </location>
</feature>
<reference evidence="12" key="4">
    <citation type="submission" date="2015-06" db="UniProtKB">
        <authorList>
            <consortium name="EnsemblMetazoa"/>
        </authorList>
    </citation>
    <scope>IDENTIFICATION</scope>
</reference>
<dbReference type="FunCoup" id="W5JHE5">
    <property type="interactions" value="198"/>
</dbReference>
<dbReference type="OMA" id="ENECFSA"/>
<evidence type="ECO:0000256" key="9">
    <source>
        <dbReference type="SAM" id="MobiDB-lite"/>
    </source>
</evidence>
<dbReference type="PRINTS" id="PR00380">
    <property type="entry name" value="KINESINHEAVY"/>
</dbReference>
<feature type="coiled-coil region" evidence="8">
    <location>
        <begin position="2051"/>
        <end position="2130"/>
    </location>
</feature>
<feature type="binding site" evidence="7">
    <location>
        <begin position="85"/>
        <end position="92"/>
    </location>
    <ligand>
        <name>ATP</name>
        <dbReference type="ChEBI" id="CHEBI:30616"/>
    </ligand>
</feature>
<dbReference type="EMBL" id="ADMH02001489">
    <property type="protein sequence ID" value="ETN62335.1"/>
    <property type="molecule type" value="Genomic_DNA"/>
</dbReference>
<dbReference type="eggNOG" id="KOG0242">
    <property type="taxonomic scope" value="Eukaryota"/>
</dbReference>
<feature type="coiled-coil region" evidence="8">
    <location>
        <begin position="824"/>
        <end position="997"/>
    </location>
</feature>
<dbReference type="GO" id="GO:0005524">
    <property type="term" value="F:ATP binding"/>
    <property type="evidence" value="ECO:0007669"/>
    <property type="project" value="UniProtKB-UniRule"/>
</dbReference>
<dbReference type="STRING" id="43151.W5JHE5"/>
<dbReference type="InterPro" id="IPR027417">
    <property type="entry name" value="P-loop_NTPase"/>
</dbReference>
<dbReference type="PANTHER" id="PTHR47968">
    <property type="entry name" value="CENTROMERE PROTEIN E"/>
    <property type="match status" value="1"/>
</dbReference>
<keyword evidence="5 7" id="KW-0505">Motor protein</keyword>
<name>W5JHE5_ANODA</name>
<dbReference type="FunFam" id="3.40.850.10:FF:000093">
    <property type="entry name" value="CENP-meta, isoform C"/>
    <property type="match status" value="1"/>
</dbReference>
<feature type="coiled-coil region" evidence="8">
    <location>
        <begin position="1921"/>
        <end position="1986"/>
    </location>
</feature>
<dbReference type="HOGENOM" id="CLU_231123_0_0_1"/>
<evidence type="ECO:0000259" key="10">
    <source>
        <dbReference type="PROSITE" id="PS50067"/>
    </source>
</evidence>
<feature type="domain" description="Kinesin motor" evidence="10">
    <location>
        <begin position="6"/>
        <end position="329"/>
    </location>
</feature>
<feature type="region of interest" description="Disordered" evidence="9">
    <location>
        <begin position="406"/>
        <end position="444"/>
    </location>
</feature>
<dbReference type="GO" id="GO:0005874">
    <property type="term" value="C:microtubule"/>
    <property type="evidence" value="ECO:0007669"/>
    <property type="project" value="TreeGrafter"/>
</dbReference>
<keyword evidence="6" id="KW-0963">Cytoplasm</keyword>
<dbReference type="InterPro" id="IPR001752">
    <property type="entry name" value="Kinesin_motor_dom"/>
</dbReference>
<feature type="compositionally biased region" description="Polar residues" evidence="9">
    <location>
        <begin position="406"/>
        <end position="418"/>
    </location>
</feature>
<evidence type="ECO:0000256" key="4">
    <source>
        <dbReference type="ARBA" id="ARBA00023054"/>
    </source>
</evidence>
<evidence type="ECO:0000256" key="1">
    <source>
        <dbReference type="ARBA" id="ARBA00004245"/>
    </source>
</evidence>
<evidence type="ECO:0000313" key="11">
    <source>
        <dbReference type="EMBL" id="ETN62335.1"/>
    </source>
</evidence>
<dbReference type="Gene3D" id="3.40.850.10">
    <property type="entry name" value="Kinesin motor domain"/>
    <property type="match status" value="1"/>
</dbReference>
<keyword evidence="2 7" id="KW-0547">Nucleotide-binding</keyword>
<feature type="region of interest" description="Disordered" evidence="9">
    <location>
        <begin position="684"/>
        <end position="706"/>
    </location>
</feature>
<feature type="coiled-coil region" evidence="8">
    <location>
        <begin position="724"/>
        <end position="751"/>
    </location>
</feature>
<evidence type="ECO:0000313" key="13">
    <source>
        <dbReference type="Proteomes" id="UP000000673"/>
    </source>
</evidence>
<dbReference type="GO" id="GO:0008017">
    <property type="term" value="F:microtubule binding"/>
    <property type="evidence" value="ECO:0007669"/>
    <property type="project" value="InterPro"/>
</dbReference>
<protein>
    <recommendedName>
        <fullName evidence="10">Kinesin motor domain-containing protein</fullName>
    </recommendedName>
</protein>
<dbReference type="VEuPathDB" id="VectorBase:ADAC005972"/>
<dbReference type="PANTHER" id="PTHR47968:SF75">
    <property type="entry name" value="CENTROMERE-ASSOCIATED PROTEIN E"/>
    <property type="match status" value="1"/>
</dbReference>
<dbReference type="PROSITE" id="PS50067">
    <property type="entry name" value="KINESIN_MOTOR_2"/>
    <property type="match status" value="1"/>
</dbReference>
<evidence type="ECO:0000256" key="7">
    <source>
        <dbReference type="PROSITE-ProRule" id="PRU00283"/>
    </source>
</evidence>
<dbReference type="Gene3D" id="1.10.287.1490">
    <property type="match status" value="1"/>
</dbReference>
<dbReference type="GO" id="GO:0007018">
    <property type="term" value="P:microtubule-based movement"/>
    <property type="evidence" value="ECO:0007669"/>
    <property type="project" value="InterPro"/>
</dbReference>
<sequence>MSSGDNVKVSIKVRPLIKRERDCKLTPQWRVRDNTIAMIDSNGEPFVFDHIFDETVPTKELFDTVCRPVIHGALKGINGTIFAYGQTSSGKTYTMIGDESVPGVVPLTAHEIFKEIKHHPERQFLIRVGFIEIYNEKVHDLLNTANTNLKITENQCGDVSVNSKEYITNSPEQILQYVDAGNKARKIGETHMNERSSRSHTIFRILIESRLINTADDEIKTDSEAVQIGILNLVDLAGSERADQTGATGCRFKEGVCINRSLLSLSLVIQKLSENSDKQFINYRDSKLTRILQASLGGNAVTSMICNITPAVVDETYYTLSFAMRAKAIKNRPKVNEILTEAAMMKRLEREIKRLQSELRSEQHKNSKIKTLELMNAITLRTSQFINSNHSQSMQIDNARRRTWCPTSSDIPHPTASSHTRREPSSIMGPPALPGRSSSARIPSLNGITRPTLLVDDDFGTSLGLEDGDEECRINFPELNNKRDKLTYRIRSTSPMQSGLLNPFALYEGDEFIPGEQISFGRTSLSPTSAVVRDLRTPVSLRRKRRSSTGDSPTELNYEERCRILEQELTELQEFTNLEKTYELQYLKQDLAKRNEELETVRGEIELKQQRIERLDERCTHLEIELKEQNNRVSKAEEELARSIKERQGAEKEAEHHRNQLTGIEYEYELFRQRSEAREKELIESLQEARGTSASGTSSGERVDQKREEMKRLEMQNYDFSLQLETYSKQIEELKNSQQEHHRKLEQVKQMVLGYYQVPASHHKDDNSARLLESIRKTLLLPDLVSENGTTDVVVLKQNGTKHSSESTSPAKNGVVDDYADVTILGEEHTVKELLKIIEQLEERVRSNTAQAETHRVELSALQSRLEEKINGMAQLQKTADTWKRQLEAQTTEYDELSTQLMDQMQENEMLRKDLAKLQSDAEAKREELSVEVASLRDALDKAKLPDERVELEQANELLRKEISELRAEIEQQQALVKTAKAERIQLDRKCDELQTRLKEEMMARNAVALEAERQQAIAIAEHVAKLQQDLAKQETDLMLLVVEAKKEKDAIVEEKSHLAEQFARAEQKWVEEKLEIEQTHEMLNAKLQGEIDRLNVSIEQLSEEKTKLTVELKNVVQNRYDDSEVELNRMRQTQQKLEERIAELLSEIEGYTTELEAVRQQYQTVQNELKELRDAETQTQLLETESLKERVQRLEEEKASFEKACSESTAECRKWQNKVKELEQRIDVLVAESTRSHLDLTEAEKNYAELEATHKHEKELHESAHEELSLDLANARQQIDRLTQEKDQTLLQQSGEQQSVVDQLDELKESKISLEKQVAELEEEINQHKTSLVGAQKEQEECMKHHRLQCESYEAAKLELAKLKHAFDELNEENREQQNNLAQQITDLTHSKEQLHEQIVEREEEMLKYIGELDVLRSEQLELVKRHNDDRKRLEQEQESLQRTVEQLMTENESLLKDQLDTEEAQQRHALAEGEELDRLRSCRDESERLVGQLERDLETVRAELEQVRNDLVEEKRRHDAGAESERALVEAKHEELERLKDSIQALQDEKVRLTEAETRLHTQLQQQAEQIVLLEQRRDDKEAMLDELRKENSDLTIAVQELSAKIVNLEEQMDASDAAQRKSLESLRMDKENSERERKTLKQERDDLLTEIDKRNAQNTKLLHEIGQLRGELEKVNTVRSQLEADIQESSRVRDVLERELTILKQELTEHVDSMVSSKERYEQECETSATLKQELEEKCQELERIMATGRPSLGDGRVAQALRRENEDLLRQLTEVRQLEGLKGKQLQERMDELQRVEAEIERLRDEMGTMRHESSFNEKVEEVTVLQQKIQEVEKVREESIHRQRSLQRINDQLQCKNQTLAKQVEELRRATDKERKSRRQSTHDDRRGLVFNLKDTSTMTDPTSNDCSCLAMDAQIKELRNALKLKECQLNTQKLMLSANNPLKPELTEVKRKLQEVSREKDQLQQELNKVLELLDKERKERKRHCTQCIRHSRQQNAQFDKAVQVYQPTDIVQGQTASATTPTSTVSLSIFATSTKGTTASDVNQTALQAQVEEQQQQYKLLMEKYQKMKQLCRIRNETIATLNQGIVEKENESVNVNRIKNEYVKLKQQLKDAENKCAQLNRIQQVTGRSSSLRSDVGLQTDKDPNHELLEQYRAKCEQYKAIASKLMQERSSVTLPSASD</sequence>
<evidence type="ECO:0000256" key="8">
    <source>
        <dbReference type="SAM" id="Coils"/>
    </source>
</evidence>
<dbReference type="Proteomes" id="UP000000673">
    <property type="component" value="Unassembled WGS sequence"/>
</dbReference>
<evidence type="ECO:0000256" key="2">
    <source>
        <dbReference type="ARBA" id="ARBA00022741"/>
    </source>
</evidence>
<dbReference type="SUPFAM" id="SSF52540">
    <property type="entry name" value="P-loop containing nucleoside triphosphate hydrolases"/>
    <property type="match status" value="1"/>
</dbReference>
<evidence type="ECO:0000256" key="3">
    <source>
        <dbReference type="ARBA" id="ARBA00022840"/>
    </source>
</evidence>
<keyword evidence="13" id="KW-1185">Reference proteome</keyword>
<reference evidence="11" key="2">
    <citation type="submission" date="2010-05" db="EMBL/GenBank/DDBJ databases">
        <authorList>
            <person name="Almeida L.G."/>
            <person name="Nicolas M.F."/>
            <person name="Souza R.C."/>
            <person name="Vasconcelos A.T.R."/>
        </authorList>
    </citation>
    <scope>NUCLEOTIDE SEQUENCE</scope>
</reference>
<evidence type="ECO:0000256" key="5">
    <source>
        <dbReference type="ARBA" id="ARBA00023175"/>
    </source>
</evidence>
<dbReference type="InterPro" id="IPR027640">
    <property type="entry name" value="Kinesin-like_fam"/>
</dbReference>
<feature type="coiled-coil region" evidence="8">
    <location>
        <begin position="588"/>
        <end position="660"/>
    </location>
</feature>
<keyword evidence="3 7" id="KW-0067">ATP-binding</keyword>
<evidence type="ECO:0000256" key="6">
    <source>
        <dbReference type="ARBA" id="ARBA00023212"/>
    </source>
</evidence>
<organism evidence="11">
    <name type="scientific">Anopheles darlingi</name>
    <name type="common">Mosquito</name>
    <dbReference type="NCBI Taxonomy" id="43151"/>
    <lineage>
        <taxon>Eukaryota</taxon>
        <taxon>Metazoa</taxon>
        <taxon>Ecdysozoa</taxon>
        <taxon>Arthropoda</taxon>
        <taxon>Hexapoda</taxon>
        <taxon>Insecta</taxon>
        <taxon>Pterygota</taxon>
        <taxon>Neoptera</taxon>
        <taxon>Endopterygota</taxon>
        <taxon>Diptera</taxon>
        <taxon>Nematocera</taxon>
        <taxon>Culicoidea</taxon>
        <taxon>Culicidae</taxon>
        <taxon>Anophelinae</taxon>
        <taxon>Anopheles</taxon>
    </lineage>
</organism>
<dbReference type="GO" id="GO:0000278">
    <property type="term" value="P:mitotic cell cycle"/>
    <property type="evidence" value="ECO:0007669"/>
    <property type="project" value="TreeGrafter"/>
</dbReference>
<feature type="region of interest" description="Disordered" evidence="9">
    <location>
        <begin position="1872"/>
        <end position="1892"/>
    </location>
</feature>
<reference evidence="11" key="3">
    <citation type="journal article" date="2013" name="Nucleic Acids Res.">
        <title>The genome of Anopheles darlingi, the main neotropical malaria vector.</title>
        <authorList>
            <person name="Marinotti O."/>
            <person name="Cerqueira G.C."/>
            <person name="de Almeida L.G."/>
            <person name="Ferro M.I."/>
            <person name="Loreto E.L."/>
            <person name="Zaha A."/>
            <person name="Teixeira S.M."/>
            <person name="Wespiser A.R."/>
            <person name="Almeida E Silva A."/>
            <person name="Schlindwein A.D."/>
            <person name="Pacheco A.C."/>
            <person name="Silva A.L."/>
            <person name="Graveley B.R."/>
            <person name="Walenz B.P."/>
            <person name="Lima Bde A."/>
            <person name="Ribeiro C.A."/>
            <person name="Nunes-Silva C.G."/>
            <person name="de Carvalho C.R."/>
            <person name="Soares C.M."/>
            <person name="de Menezes C.B."/>
            <person name="Matiolli C."/>
            <person name="Caffrey D."/>
            <person name="Araujo D.A."/>
            <person name="de Oliveira D.M."/>
            <person name="Golenbock D."/>
            <person name="Grisard E.C."/>
            <person name="Fantinatti-Garboggini F."/>
            <person name="de Carvalho F.M."/>
            <person name="Barcellos F.G."/>
            <person name="Prosdocimi F."/>
            <person name="May G."/>
            <person name="Azevedo Junior G.M."/>
            <person name="Guimaraes G.M."/>
            <person name="Goldman G.H."/>
            <person name="Padilha I.Q."/>
            <person name="Batista Jda S."/>
            <person name="Ferro J.A."/>
            <person name="Ribeiro J.M."/>
            <person name="Fietto J.L."/>
            <person name="Dabbas K.M."/>
            <person name="Cerdeira L."/>
            <person name="Agnez-Lima L.F."/>
            <person name="Brocchi M."/>
            <person name="de Carvalho M.O."/>
            <person name="Teixeira Mde M."/>
            <person name="Diniz Maia Mde M."/>
            <person name="Goldman M.H."/>
            <person name="Cruz Schneider M.P."/>
            <person name="Felipe M.S."/>
            <person name="Hungria M."/>
            <person name="Nicolas M.F."/>
            <person name="Pereira M."/>
            <person name="Montes M.A."/>
            <person name="Cantao M.E."/>
            <person name="Vincentz M."/>
            <person name="Rafael M.S."/>
            <person name="Silverman N."/>
            <person name="Stoco P.H."/>
            <person name="Souza R.C."/>
            <person name="Vicentini R."/>
            <person name="Gazzinelli R.T."/>
            <person name="Neves Rde O."/>
            <person name="Silva R."/>
            <person name="Astolfi-Filho S."/>
            <person name="Maciel T.E."/>
            <person name="Urmenyi T.P."/>
            <person name="Tadei W.P."/>
            <person name="Camargo E.P."/>
            <person name="de Vasconcelos A.T."/>
        </authorList>
    </citation>
    <scope>NUCLEOTIDE SEQUENCE</scope>
</reference>
<dbReference type="Pfam" id="PF00225">
    <property type="entry name" value="Kinesin"/>
    <property type="match status" value="1"/>
</dbReference>